<dbReference type="EMBL" id="GG745340">
    <property type="protein sequence ID" value="KNE62377.1"/>
    <property type="molecule type" value="Genomic_DNA"/>
</dbReference>
<dbReference type="VEuPathDB" id="FungiDB:AMAG_07600"/>
<dbReference type="OrthoDB" id="5561256at2759"/>
<evidence type="ECO:0000313" key="1">
    <source>
        <dbReference type="EMBL" id="KNE62377.1"/>
    </source>
</evidence>
<protein>
    <recommendedName>
        <fullName evidence="3">Proteasome assembly chaperone 1</fullName>
    </recommendedName>
</protein>
<evidence type="ECO:0000313" key="2">
    <source>
        <dbReference type="Proteomes" id="UP000054350"/>
    </source>
</evidence>
<sequence length="268" mass="28508">MSLLEELGARAAPSRQIYDDDFGADAAPPRIDPLTRFKWTPANIATATPLRFKALIVGAGVGGNLVQAVAETVGATKLGSWTVEFPRPYVALRADDTPVTVSLPVYHDAHRETALLPLHLLTSTFPPELYTALYRSVLAVIVPSLVVAATHVDPITLQSTQSAIQVLANLHATVPTKYARVAPPTVLSDVGAAFVTQATLDANKAVAVAAVVPRVYGEPDVTPKMLEEWARATWDLAGVHGVDAVLEKAAKVAEGAVRRAASFNPMYM</sequence>
<proteinExistence type="predicted"/>
<organism evidence="1 2">
    <name type="scientific">Allomyces macrogynus (strain ATCC 38327)</name>
    <name type="common">Allomyces javanicus var. macrogynus</name>
    <dbReference type="NCBI Taxonomy" id="578462"/>
    <lineage>
        <taxon>Eukaryota</taxon>
        <taxon>Fungi</taxon>
        <taxon>Fungi incertae sedis</taxon>
        <taxon>Blastocladiomycota</taxon>
        <taxon>Blastocladiomycetes</taxon>
        <taxon>Blastocladiales</taxon>
        <taxon>Blastocladiaceae</taxon>
        <taxon>Allomyces</taxon>
    </lineage>
</organism>
<keyword evidence="2" id="KW-1185">Reference proteome</keyword>
<accession>A0A0L0SIS3</accession>
<gene>
    <name evidence="1" type="ORF">AMAG_07600</name>
</gene>
<dbReference type="Proteomes" id="UP000054350">
    <property type="component" value="Unassembled WGS sequence"/>
</dbReference>
<name>A0A0L0SIS3_ALLM3</name>
<reference evidence="1 2" key="1">
    <citation type="submission" date="2009-11" db="EMBL/GenBank/DDBJ databases">
        <title>Annotation of Allomyces macrogynus ATCC 38327.</title>
        <authorList>
            <consortium name="The Broad Institute Genome Sequencing Platform"/>
            <person name="Russ C."/>
            <person name="Cuomo C."/>
            <person name="Burger G."/>
            <person name="Gray M.W."/>
            <person name="Holland P.W.H."/>
            <person name="King N."/>
            <person name="Lang F.B.F."/>
            <person name="Roger A.J."/>
            <person name="Ruiz-Trillo I."/>
            <person name="Young S.K."/>
            <person name="Zeng Q."/>
            <person name="Gargeya S."/>
            <person name="Fitzgerald M."/>
            <person name="Haas B."/>
            <person name="Abouelleil A."/>
            <person name="Alvarado L."/>
            <person name="Arachchi H.M."/>
            <person name="Berlin A."/>
            <person name="Chapman S.B."/>
            <person name="Gearin G."/>
            <person name="Goldberg J."/>
            <person name="Griggs A."/>
            <person name="Gujja S."/>
            <person name="Hansen M."/>
            <person name="Heiman D."/>
            <person name="Howarth C."/>
            <person name="Larimer J."/>
            <person name="Lui A."/>
            <person name="MacDonald P.J.P."/>
            <person name="McCowen C."/>
            <person name="Montmayeur A."/>
            <person name="Murphy C."/>
            <person name="Neiman D."/>
            <person name="Pearson M."/>
            <person name="Priest M."/>
            <person name="Roberts A."/>
            <person name="Saif S."/>
            <person name="Shea T."/>
            <person name="Sisk P."/>
            <person name="Stolte C."/>
            <person name="Sykes S."/>
            <person name="Wortman J."/>
            <person name="Nusbaum C."/>
            <person name="Birren B."/>
        </authorList>
    </citation>
    <scope>NUCLEOTIDE SEQUENCE [LARGE SCALE GENOMIC DNA]</scope>
    <source>
        <strain evidence="1 2">ATCC 38327</strain>
    </source>
</reference>
<evidence type="ECO:0008006" key="3">
    <source>
        <dbReference type="Google" id="ProtNLM"/>
    </source>
</evidence>
<dbReference type="AlphaFoldDB" id="A0A0L0SIS3"/>
<reference evidence="2" key="2">
    <citation type="submission" date="2009-11" db="EMBL/GenBank/DDBJ databases">
        <title>The Genome Sequence of Allomyces macrogynus strain ATCC 38327.</title>
        <authorList>
            <consortium name="The Broad Institute Genome Sequencing Platform"/>
            <person name="Russ C."/>
            <person name="Cuomo C."/>
            <person name="Shea T."/>
            <person name="Young S.K."/>
            <person name="Zeng Q."/>
            <person name="Koehrsen M."/>
            <person name="Haas B."/>
            <person name="Borodovsky M."/>
            <person name="Guigo R."/>
            <person name="Alvarado L."/>
            <person name="Berlin A."/>
            <person name="Borenstein D."/>
            <person name="Chen Z."/>
            <person name="Engels R."/>
            <person name="Freedman E."/>
            <person name="Gellesch M."/>
            <person name="Goldberg J."/>
            <person name="Griggs A."/>
            <person name="Gujja S."/>
            <person name="Heiman D."/>
            <person name="Hepburn T."/>
            <person name="Howarth C."/>
            <person name="Jen D."/>
            <person name="Larson L."/>
            <person name="Lewis B."/>
            <person name="Mehta T."/>
            <person name="Park D."/>
            <person name="Pearson M."/>
            <person name="Roberts A."/>
            <person name="Saif S."/>
            <person name="Shenoy N."/>
            <person name="Sisk P."/>
            <person name="Stolte C."/>
            <person name="Sykes S."/>
            <person name="Walk T."/>
            <person name="White J."/>
            <person name="Yandava C."/>
            <person name="Burger G."/>
            <person name="Gray M.W."/>
            <person name="Holland P.W.H."/>
            <person name="King N."/>
            <person name="Lang F.B.F."/>
            <person name="Roger A.J."/>
            <person name="Ruiz-Trillo I."/>
            <person name="Lander E."/>
            <person name="Nusbaum C."/>
        </authorList>
    </citation>
    <scope>NUCLEOTIDE SEQUENCE [LARGE SCALE GENOMIC DNA]</scope>
    <source>
        <strain evidence="2">ATCC 38327</strain>
    </source>
</reference>